<organism evidence="1 2">
    <name type="scientific">Ancylostoma ceylanicum</name>
    <dbReference type="NCBI Taxonomy" id="53326"/>
    <lineage>
        <taxon>Eukaryota</taxon>
        <taxon>Metazoa</taxon>
        <taxon>Ecdysozoa</taxon>
        <taxon>Nematoda</taxon>
        <taxon>Chromadorea</taxon>
        <taxon>Rhabditida</taxon>
        <taxon>Rhabditina</taxon>
        <taxon>Rhabditomorpha</taxon>
        <taxon>Strongyloidea</taxon>
        <taxon>Ancylostomatidae</taxon>
        <taxon>Ancylostomatinae</taxon>
        <taxon>Ancylostoma</taxon>
    </lineage>
</organism>
<dbReference type="EMBL" id="JARK01000122">
    <property type="protein sequence ID" value="EYC42680.1"/>
    <property type="molecule type" value="Genomic_DNA"/>
</dbReference>
<protein>
    <submittedName>
        <fullName evidence="1">Uncharacterized protein</fullName>
    </submittedName>
</protein>
<dbReference type="AlphaFoldDB" id="A0A016WSQ4"/>
<evidence type="ECO:0000313" key="1">
    <source>
        <dbReference type="EMBL" id="EYC42680.1"/>
    </source>
</evidence>
<reference evidence="2" key="1">
    <citation type="journal article" date="2015" name="Nat. Genet.">
        <title>The genome and transcriptome of the zoonotic hookworm Ancylostoma ceylanicum identify infection-specific gene families.</title>
        <authorList>
            <person name="Schwarz E.M."/>
            <person name="Hu Y."/>
            <person name="Antoshechkin I."/>
            <person name="Miller M.M."/>
            <person name="Sternberg P.W."/>
            <person name="Aroian R.V."/>
        </authorList>
    </citation>
    <scope>NUCLEOTIDE SEQUENCE</scope>
    <source>
        <strain evidence="2">HY135</strain>
    </source>
</reference>
<accession>A0A016WSQ4</accession>
<dbReference type="Proteomes" id="UP000024635">
    <property type="component" value="Unassembled WGS sequence"/>
</dbReference>
<comment type="caution">
    <text evidence="1">The sequence shown here is derived from an EMBL/GenBank/DDBJ whole genome shotgun (WGS) entry which is preliminary data.</text>
</comment>
<gene>
    <name evidence="1" type="primary">Acey_s0522.g2902</name>
    <name evidence="1" type="ORF">Y032_0522g2902</name>
</gene>
<evidence type="ECO:0000313" key="2">
    <source>
        <dbReference type="Proteomes" id="UP000024635"/>
    </source>
</evidence>
<keyword evidence="2" id="KW-1185">Reference proteome</keyword>
<name>A0A016WSQ4_9BILA</name>
<sequence length="107" mass="11926">MPELTDTRGLSDSQDHCLGRFRASLDLNGRRPLQIKSRRGITYDVETCVTRVDMGVDVSEGPRGCAKCQRASEEVHRVVGFPTTTAPMKYHNLYSSAKSLYQVCCLS</sequence>
<proteinExistence type="predicted"/>